<dbReference type="Proteomes" id="UP000533533">
    <property type="component" value="Unassembled WGS sequence"/>
</dbReference>
<feature type="region of interest" description="Disordered" evidence="1">
    <location>
        <begin position="16"/>
        <end position="54"/>
    </location>
</feature>
<proteinExistence type="predicted"/>
<evidence type="ECO:0000256" key="1">
    <source>
        <dbReference type="SAM" id="MobiDB-lite"/>
    </source>
</evidence>
<keyword evidence="3" id="KW-1185">Reference proteome</keyword>
<comment type="caution">
    <text evidence="2">The sequence shown here is derived from an EMBL/GenBank/DDBJ whole genome shotgun (WGS) entry which is preliminary data.</text>
</comment>
<reference evidence="2 3" key="1">
    <citation type="submission" date="2020-08" db="EMBL/GenBank/DDBJ databases">
        <title>Genomic Encyclopedia of Type Strains, Phase IV (KMG-V): Genome sequencing to study the core and pangenomes of soil and plant-associated prokaryotes.</title>
        <authorList>
            <person name="Whitman W."/>
        </authorList>
    </citation>
    <scope>NUCLEOTIDE SEQUENCE [LARGE SCALE GENOMIC DNA]</scope>
    <source>
        <strain evidence="2 3">SRMrh-85</strain>
    </source>
</reference>
<protein>
    <submittedName>
        <fullName evidence="2">Uncharacterized protein</fullName>
    </submittedName>
</protein>
<gene>
    <name evidence="2" type="ORF">FHX59_001293</name>
</gene>
<organism evidence="2 3">
    <name type="scientific">Paraburkholderia silvatlantica</name>
    <dbReference type="NCBI Taxonomy" id="321895"/>
    <lineage>
        <taxon>Bacteria</taxon>
        <taxon>Pseudomonadati</taxon>
        <taxon>Pseudomonadota</taxon>
        <taxon>Betaproteobacteria</taxon>
        <taxon>Burkholderiales</taxon>
        <taxon>Burkholderiaceae</taxon>
        <taxon>Paraburkholderia</taxon>
    </lineage>
</organism>
<evidence type="ECO:0000313" key="3">
    <source>
        <dbReference type="Proteomes" id="UP000533533"/>
    </source>
</evidence>
<dbReference type="RefSeq" id="WP_133253598.1">
    <property type="nucleotide sequence ID" value="NZ_JACHVZ010000003.1"/>
</dbReference>
<accession>A0ABR6FHJ2</accession>
<feature type="compositionally biased region" description="Basic and acidic residues" evidence="1">
    <location>
        <begin position="18"/>
        <end position="33"/>
    </location>
</feature>
<name>A0ABR6FHJ2_9BURK</name>
<sequence>MKVRLLVSVPRGATLRSGDAHEDAQGAAKEVRDPGMAAIGTDENYGQEGGRRPVRPRTMAMWPQLYERASRVLLVVMFSSTAPSRSMRAGAGNRLVTAWMRRF</sequence>
<evidence type="ECO:0000313" key="2">
    <source>
        <dbReference type="EMBL" id="MBB2926884.1"/>
    </source>
</evidence>
<dbReference type="EMBL" id="JACHVZ010000003">
    <property type="protein sequence ID" value="MBB2926884.1"/>
    <property type="molecule type" value="Genomic_DNA"/>
</dbReference>